<dbReference type="OrthoDB" id="405996at2759"/>
<dbReference type="Pfam" id="PF02383">
    <property type="entry name" value="Syja_N"/>
    <property type="match status" value="1"/>
</dbReference>
<evidence type="ECO:0000313" key="7">
    <source>
        <dbReference type="EnsemblMetazoa" id="LLOJ005135-PA"/>
    </source>
</evidence>
<dbReference type="InterPro" id="IPR043573">
    <property type="entry name" value="Fig4-like"/>
</dbReference>
<dbReference type="EnsemblMetazoa" id="LLOJ005135-RA">
    <property type="protein sequence ID" value="LLOJ005135-PA"/>
    <property type="gene ID" value="LLOJ005135"/>
</dbReference>
<feature type="compositionally biased region" description="Low complexity" evidence="4">
    <location>
        <begin position="694"/>
        <end position="706"/>
    </location>
</feature>
<dbReference type="PANTHER" id="PTHR45738">
    <property type="entry name" value="POLYPHOSPHOINOSITIDE PHOSPHATASE"/>
    <property type="match status" value="1"/>
</dbReference>
<evidence type="ECO:0000313" key="8">
    <source>
        <dbReference type="Proteomes" id="UP000092461"/>
    </source>
</evidence>
<dbReference type="GO" id="GO:0043813">
    <property type="term" value="F:phosphatidylinositol-3,5-bisphosphate 5-phosphatase activity"/>
    <property type="evidence" value="ECO:0007669"/>
    <property type="project" value="InterPro"/>
</dbReference>
<evidence type="ECO:0000256" key="2">
    <source>
        <dbReference type="ARBA" id="ARBA00022801"/>
    </source>
</evidence>
<dbReference type="GO" id="GO:0012505">
    <property type="term" value="C:endomembrane system"/>
    <property type="evidence" value="ECO:0007669"/>
    <property type="project" value="UniProtKB-SubCell"/>
</dbReference>
<feature type="compositionally biased region" description="Polar residues" evidence="4">
    <location>
        <begin position="684"/>
        <end position="693"/>
    </location>
</feature>
<evidence type="ECO:0000313" key="6">
    <source>
        <dbReference type="EMBL" id="MBC1175399.1"/>
    </source>
</evidence>
<reference evidence="8" key="1">
    <citation type="submission" date="2012-05" db="EMBL/GenBank/DDBJ databases">
        <title>Whole Genome Assembly of Lutzomyia longipalpis.</title>
        <authorList>
            <person name="Richards S."/>
            <person name="Qu C."/>
            <person name="Dillon R."/>
            <person name="Worley K."/>
            <person name="Scherer S."/>
            <person name="Batterton M."/>
            <person name="Taylor A."/>
            <person name="Hawes A."/>
            <person name="Hernandez B."/>
            <person name="Kovar C."/>
            <person name="Mandapat C."/>
            <person name="Pham C."/>
            <person name="Qu C."/>
            <person name="Jing C."/>
            <person name="Bess C."/>
            <person name="Bandaranaike D."/>
            <person name="Ngo D."/>
            <person name="Ongeri F."/>
            <person name="Arias F."/>
            <person name="Lara F."/>
            <person name="Weissenberger G."/>
            <person name="Kamau G."/>
            <person name="Han H."/>
            <person name="Shen H."/>
            <person name="Dinh H."/>
            <person name="Khalil I."/>
            <person name="Jones J."/>
            <person name="Shafer J."/>
            <person name="Jayaseelan J."/>
            <person name="Quiroz J."/>
            <person name="Blankenburg K."/>
            <person name="Nguyen L."/>
            <person name="Jackson L."/>
            <person name="Francisco L."/>
            <person name="Tang L.-Y."/>
            <person name="Pu L.-L."/>
            <person name="Perales L."/>
            <person name="Lorensuhewa L."/>
            <person name="Munidasa M."/>
            <person name="Coyle M."/>
            <person name="Taylor M."/>
            <person name="Puazo M."/>
            <person name="Firestine M."/>
            <person name="Scheel M."/>
            <person name="Javaid M."/>
            <person name="Wang M."/>
            <person name="Li M."/>
            <person name="Tabassum N."/>
            <person name="Saada N."/>
            <person name="Osuji N."/>
            <person name="Aqrawi P."/>
            <person name="Fu Q."/>
            <person name="Thornton R."/>
            <person name="Raj R."/>
            <person name="Goodspeed R."/>
            <person name="Mata R."/>
            <person name="Najjar R."/>
            <person name="Gubbala S."/>
            <person name="Lee S."/>
            <person name="Denson S."/>
            <person name="Patil S."/>
            <person name="Macmil S."/>
            <person name="Qi S."/>
            <person name="Matskevitch T."/>
            <person name="Palculict T."/>
            <person name="Mathew T."/>
            <person name="Vee V."/>
            <person name="Velamala V."/>
            <person name="Korchina V."/>
            <person name="Cai W."/>
            <person name="Liu W."/>
            <person name="Dai W."/>
            <person name="Zou X."/>
            <person name="Zhu Y."/>
            <person name="Zhang Y."/>
            <person name="Wu Y.-Q."/>
            <person name="Xin Y."/>
            <person name="Nazarath L."/>
            <person name="Kovar C."/>
            <person name="Han Y."/>
            <person name="Muzny D."/>
            <person name="Gibbs R."/>
        </authorList>
    </citation>
    <scope>NUCLEOTIDE SEQUENCE [LARGE SCALE GENOMIC DNA]</scope>
    <source>
        <strain evidence="8">Jacobina</strain>
    </source>
</reference>
<evidence type="ECO:0000259" key="5">
    <source>
        <dbReference type="PROSITE" id="PS50275"/>
    </source>
</evidence>
<dbReference type="AlphaFoldDB" id="A0A1B0CKJ8"/>
<evidence type="ECO:0000256" key="1">
    <source>
        <dbReference type="ARBA" id="ARBA00004308"/>
    </source>
</evidence>
<reference evidence="7" key="3">
    <citation type="submission" date="2020-05" db="UniProtKB">
        <authorList>
            <consortium name="EnsemblMetazoa"/>
        </authorList>
    </citation>
    <scope>IDENTIFICATION</scope>
    <source>
        <strain evidence="7">Jacobina</strain>
    </source>
</reference>
<dbReference type="EMBL" id="GITU01006696">
    <property type="protein sequence ID" value="MBC1175399.1"/>
    <property type="molecule type" value="Transcribed_RNA"/>
</dbReference>
<evidence type="ECO:0000256" key="4">
    <source>
        <dbReference type="SAM" id="MobiDB-lite"/>
    </source>
</evidence>
<reference evidence="6" key="2">
    <citation type="journal article" date="2020" name="BMC">
        <title>Leishmania infection induces a limited differential gene expression in the sand fly midgut.</title>
        <authorList>
            <person name="Coutinho-Abreu I.V."/>
            <person name="Serafim T.D."/>
            <person name="Meneses C."/>
            <person name="Kamhawi S."/>
            <person name="Oliveira F."/>
            <person name="Valenzuela J.G."/>
        </authorList>
    </citation>
    <scope>NUCLEOTIDE SEQUENCE</scope>
    <source>
        <strain evidence="6">Jacobina</strain>
        <tissue evidence="6">Midgut</tissue>
    </source>
</reference>
<feature type="region of interest" description="Disordered" evidence="4">
    <location>
        <begin position="674"/>
        <end position="722"/>
    </location>
</feature>
<keyword evidence="2" id="KW-0378">Hydrolase</keyword>
<feature type="domain" description="SAC" evidence="5">
    <location>
        <begin position="144"/>
        <end position="505"/>
    </location>
</feature>
<dbReference type="EMBL" id="AJWK01016342">
    <property type="status" value="NOT_ANNOTATED_CDS"/>
    <property type="molecule type" value="Genomic_DNA"/>
</dbReference>
<dbReference type="VEuPathDB" id="VectorBase:LLONM1_006708"/>
<organism evidence="7 8">
    <name type="scientific">Lutzomyia longipalpis</name>
    <name type="common">Sand fly</name>
    <dbReference type="NCBI Taxonomy" id="7200"/>
    <lineage>
        <taxon>Eukaryota</taxon>
        <taxon>Metazoa</taxon>
        <taxon>Ecdysozoa</taxon>
        <taxon>Arthropoda</taxon>
        <taxon>Hexapoda</taxon>
        <taxon>Insecta</taxon>
        <taxon>Pterygota</taxon>
        <taxon>Neoptera</taxon>
        <taxon>Endopterygota</taxon>
        <taxon>Diptera</taxon>
        <taxon>Nematocera</taxon>
        <taxon>Psychodoidea</taxon>
        <taxon>Psychodidae</taxon>
        <taxon>Lutzomyia</taxon>
        <taxon>Lutzomyia</taxon>
    </lineage>
</organism>
<dbReference type="KEGG" id="lll:129789318"/>
<dbReference type="RefSeq" id="XP_055682057.1">
    <property type="nucleotide sequence ID" value="XM_055826082.1"/>
</dbReference>
<sequence length="859" mass="99140">MNTSKAVTFNPIISSIQKVALYETKTKLFLIGSNNQETRFRILEIDRTSTNELKIYENPNELESRDIRKLINSIGYTKFISAYGVLGFVKFLEGYYLILVTKRTRCAVIGMHLIYTIKDTVMIKVNESSTKQPHPYEQRYIKMFSNIDMRSNFYFCYSYDLTRSLQYNLSGPKFVGPEIDINVDEPLSDWKNMKPTELDTGVEFAFRSISRKRFVWNNFLLRPMQHILHRDWLLEIIHGFISQSNINIFGRSVYVCLIARRSTRFAGTRFLKRGANHKGDVANEVETEQIVMDGKKMCSFVQMRGSIPSHWSQDISKMVPKPPISLDLGDPYAETSAKHIERLLFHYGAPVIILNLVKKREKRKHESILTEEMLASVKYLNQFLPSPHRIKYIHFDMARKSRGDGNVMNSLAAIAENVIQQTGMFLYDGDESQMYQTGIVRVNCVDCLDRTNTAQFAIGKCGLGHQLCKLGFLDPPKLEFDSDCVTMLETLYEDHGDTLALQYGGSQLVHRIKTYRKTAAWTSQGNDIMQTLSRYYSNTFSDTEKQHSINLFLGYYVPHENDSKQNSAIWELPSDYYMHNLQRRKYQNNSHQETPLTEWVRPIVMRNLPYSTSDNNKIVAELIRVHSKHVEMIDSYSNYHLPHKLTAFEEHIAYQISYLARNFVRTFRTNFSPFEPGKHDRSTSSKNPSLTGQSSTSSTTSSTSSSMEEDSTSDEELVTDIKAPSFSGKREPIIAHSLKKTLLPSTFEVYGIEIRKPDKKNFGLYKKYVQMSKQSISPDNLQIRSSQLAEEKKTQQIINLTPLTIFRKDSYESVEPPIVPLKSTEIYQKYVDSPNVLFNMDITSHKVCDMITNYVKFIK</sequence>
<accession>A0A1B0CKJ8</accession>
<feature type="compositionally biased region" description="Acidic residues" evidence="4">
    <location>
        <begin position="707"/>
        <end position="718"/>
    </location>
</feature>
<dbReference type="GO" id="GO:0046856">
    <property type="term" value="P:phosphatidylinositol dephosphorylation"/>
    <property type="evidence" value="ECO:0007669"/>
    <property type="project" value="InterPro"/>
</dbReference>
<comment type="subcellular location">
    <subcellularLocation>
        <location evidence="1">Endomembrane system</location>
    </subcellularLocation>
</comment>
<dbReference type="GeneID" id="129789318"/>
<protein>
    <submittedName>
        <fullName evidence="6">Putative phosphoinositide phosphatase sac1</fullName>
    </submittedName>
</protein>
<dbReference type="CTD" id="9896"/>
<dbReference type="PROSITE" id="PS50275">
    <property type="entry name" value="SAC"/>
    <property type="match status" value="1"/>
</dbReference>
<dbReference type="Proteomes" id="UP000092461">
    <property type="component" value="Unassembled WGS sequence"/>
</dbReference>
<evidence type="ECO:0000256" key="3">
    <source>
        <dbReference type="ARBA" id="ARBA00023136"/>
    </source>
</evidence>
<proteinExistence type="predicted"/>
<dbReference type="VEuPathDB" id="VectorBase:LLOJ005135"/>
<keyword evidence="8" id="KW-1185">Reference proteome</keyword>
<name>A0A1B0CKJ8_LUTLO</name>
<keyword evidence="3" id="KW-0472">Membrane</keyword>
<dbReference type="PANTHER" id="PTHR45738:SF5">
    <property type="entry name" value="POLYPHOSPHOINOSITIDE PHOSPHATASE"/>
    <property type="match status" value="1"/>
</dbReference>
<dbReference type="InterPro" id="IPR002013">
    <property type="entry name" value="SAC_dom"/>
</dbReference>